<evidence type="ECO:0000313" key="2">
    <source>
        <dbReference type="EMBL" id="VYU16916.1"/>
    </source>
</evidence>
<accession>A0A6N3CIU5</accession>
<organism evidence="2">
    <name type="scientific">Streptococcus salivarius</name>
    <dbReference type="NCBI Taxonomy" id="1304"/>
    <lineage>
        <taxon>Bacteria</taxon>
        <taxon>Bacillati</taxon>
        <taxon>Bacillota</taxon>
        <taxon>Bacilli</taxon>
        <taxon>Lactobacillales</taxon>
        <taxon>Streptococcaceae</taxon>
        <taxon>Streptococcus</taxon>
    </lineage>
</organism>
<keyword evidence="1" id="KW-0472">Membrane</keyword>
<protein>
    <submittedName>
        <fullName evidence="2">Uncharacterized protein</fullName>
    </submittedName>
</protein>
<dbReference type="EMBL" id="CACRUJ010000006">
    <property type="protein sequence ID" value="VYU16916.1"/>
    <property type="molecule type" value="Genomic_DNA"/>
</dbReference>
<keyword evidence="1" id="KW-1133">Transmembrane helix</keyword>
<gene>
    <name evidence="2" type="ORF">SSLFYP6_01723</name>
</gene>
<name>A0A6N3CIU5_STRSL</name>
<keyword evidence="1" id="KW-0812">Transmembrane</keyword>
<dbReference type="AlphaFoldDB" id="A0A6N3CIU5"/>
<reference evidence="2" key="1">
    <citation type="submission" date="2019-11" db="EMBL/GenBank/DDBJ databases">
        <authorList>
            <person name="Feng L."/>
        </authorList>
    </citation>
    <scope>NUCLEOTIDE SEQUENCE</scope>
    <source>
        <strain evidence="2">SSalivariusLFYP6</strain>
    </source>
</reference>
<sequence>MMTSLVSFQFLLMDQVNNLYFNHLLAALVYVLVGLLDVSYLSETSSLPVRKLRGESPK</sequence>
<proteinExistence type="predicted"/>
<evidence type="ECO:0000256" key="1">
    <source>
        <dbReference type="SAM" id="Phobius"/>
    </source>
</evidence>
<feature type="transmembrane region" description="Helical" evidence="1">
    <location>
        <begin position="20"/>
        <end position="41"/>
    </location>
</feature>